<protein>
    <submittedName>
        <fullName evidence="1">Uncharacterized protein</fullName>
    </submittedName>
</protein>
<keyword evidence="2" id="KW-1185">Reference proteome</keyword>
<evidence type="ECO:0000313" key="2">
    <source>
        <dbReference type="Proteomes" id="UP001152798"/>
    </source>
</evidence>
<proteinExistence type="predicted"/>
<name>A0A9P0E8A2_NEZVI</name>
<dbReference type="Proteomes" id="UP001152798">
    <property type="component" value="Chromosome 1"/>
</dbReference>
<gene>
    <name evidence="1" type="ORF">NEZAVI_LOCUS2730</name>
</gene>
<sequence>MQQLLLTKECHLKEHKAIIEKVNTETEEDTKTLFKNVFNRRKMKVRIKTLRGTNNLGLIVGPESKAVLTLITDEISNKHETSLWVRSIKKHQPIEIIKNIPEDIKKDEMVPVITEQNRLQEQDKAENHINK</sequence>
<dbReference type="AlphaFoldDB" id="A0A9P0E8A2"/>
<evidence type="ECO:0000313" key="1">
    <source>
        <dbReference type="EMBL" id="CAH1391795.1"/>
    </source>
</evidence>
<reference evidence="1" key="1">
    <citation type="submission" date="2022-01" db="EMBL/GenBank/DDBJ databases">
        <authorList>
            <person name="King R."/>
        </authorList>
    </citation>
    <scope>NUCLEOTIDE SEQUENCE</scope>
</reference>
<accession>A0A9P0E8A2</accession>
<organism evidence="1 2">
    <name type="scientific">Nezara viridula</name>
    <name type="common">Southern green stink bug</name>
    <name type="synonym">Cimex viridulus</name>
    <dbReference type="NCBI Taxonomy" id="85310"/>
    <lineage>
        <taxon>Eukaryota</taxon>
        <taxon>Metazoa</taxon>
        <taxon>Ecdysozoa</taxon>
        <taxon>Arthropoda</taxon>
        <taxon>Hexapoda</taxon>
        <taxon>Insecta</taxon>
        <taxon>Pterygota</taxon>
        <taxon>Neoptera</taxon>
        <taxon>Paraneoptera</taxon>
        <taxon>Hemiptera</taxon>
        <taxon>Heteroptera</taxon>
        <taxon>Panheteroptera</taxon>
        <taxon>Pentatomomorpha</taxon>
        <taxon>Pentatomoidea</taxon>
        <taxon>Pentatomidae</taxon>
        <taxon>Pentatominae</taxon>
        <taxon>Nezara</taxon>
    </lineage>
</organism>
<dbReference type="EMBL" id="OV725077">
    <property type="protein sequence ID" value="CAH1391795.1"/>
    <property type="molecule type" value="Genomic_DNA"/>
</dbReference>
<dbReference type="OrthoDB" id="8122238at2759"/>